<dbReference type="AlphaFoldDB" id="A0AAJ7PBF7"/>
<dbReference type="PROSITE" id="PS50950">
    <property type="entry name" value="ZF_THAP"/>
    <property type="match status" value="1"/>
</dbReference>
<dbReference type="RefSeq" id="XP_018497244.2">
    <property type="nucleotide sequence ID" value="XM_018641728.2"/>
</dbReference>
<feature type="compositionally biased region" description="Acidic residues" evidence="6">
    <location>
        <begin position="341"/>
        <end position="359"/>
    </location>
</feature>
<feature type="region of interest" description="Disordered" evidence="6">
    <location>
        <begin position="115"/>
        <end position="143"/>
    </location>
</feature>
<evidence type="ECO:0000256" key="5">
    <source>
        <dbReference type="PROSITE-ProRule" id="PRU00309"/>
    </source>
</evidence>
<sequence length="491" mass="54485">MKYKPDTCHVRDCTARSTNAESQIFPVAGDMRYLPVVLSSVARRYRNKKSNFMCKAHFLPDDFLPSSSSSIVLSKRAVPCLQVPSRTLKMVIRSGISQKYSEVAGALLERARVVQNAQESSSDSDTPSEPMASSGTCQSPSAKPSFGLSYVDSGLGNLQASEVEAAPTYEPEPTALTLQQRLQLAGKPSIKRYADNYISRHDSGFIDYKRLKISDSESPQSQAEGDAASEASNGNSRQVEEIDDEDEIADVTEVGVMISRDDGVEIMDDDGDEIEDIVEAHGRRRPLMNPISPCRRAGSAASKPGHAAFNHNHAQGKIRHLDEDDDDDDEEEDEHHRSGETIEEDDDEDGDDGSSDEKDEIANTARSQGQNKEDDGDDDDEAPDAEKLKKFRRHDESPNSVFAQNADDYDEDFEDDDDQLHNRRGRRSRHNLPDRQHRAENAEDENDDGDDEEEQEADDLRDGEHASSRDVIVLPPEKMRESAGEALRDSA</sequence>
<feature type="compositionally biased region" description="Basic and acidic residues" evidence="6">
    <location>
        <begin position="458"/>
        <end position="468"/>
    </location>
</feature>
<feature type="compositionally biased region" description="Acidic residues" evidence="6">
    <location>
        <begin position="266"/>
        <end position="277"/>
    </location>
</feature>
<feature type="compositionally biased region" description="Acidic residues" evidence="6">
    <location>
        <begin position="407"/>
        <end position="418"/>
    </location>
</feature>
<name>A0AAJ7PBF7_9ACAR</name>
<feature type="domain" description="THAP-type" evidence="7">
    <location>
        <begin position="4"/>
        <end position="82"/>
    </location>
</feature>
<proteinExistence type="predicted"/>
<feature type="compositionally biased region" description="Basic and acidic residues" evidence="6">
    <location>
        <begin position="431"/>
        <end position="441"/>
    </location>
</feature>
<keyword evidence="4 5" id="KW-0238">DNA-binding</keyword>
<evidence type="ECO:0000256" key="1">
    <source>
        <dbReference type="ARBA" id="ARBA00022723"/>
    </source>
</evidence>
<evidence type="ECO:0000256" key="2">
    <source>
        <dbReference type="ARBA" id="ARBA00022771"/>
    </source>
</evidence>
<organism evidence="8 9">
    <name type="scientific">Galendromus occidentalis</name>
    <name type="common">western predatory mite</name>
    <dbReference type="NCBI Taxonomy" id="34638"/>
    <lineage>
        <taxon>Eukaryota</taxon>
        <taxon>Metazoa</taxon>
        <taxon>Ecdysozoa</taxon>
        <taxon>Arthropoda</taxon>
        <taxon>Chelicerata</taxon>
        <taxon>Arachnida</taxon>
        <taxon>Acari</taxon>
        <taxon>Parasitiformes</taxon>
        <taxon>Mesostigmata</taxon>
        <taxon>Gamasina</taxon>
        <taxon>Phytoseioidea</taxon>
        <taxon>Phytoseiidae</taxon>
        <taxon>Typhlodrominae</taxon>
        <taxon>Galendromus</taxon>
    </lineage>
</organism>
<feature type="region of interest" description="Disordered" evidence="6">
    <location>
        <begin position="266"/>
        <end position="491"/>
    </location>
</feature>
<keyword evidence="8" id="KW-1185">Reference proteome</keyword>
<keyword evidence="2 5" id="KW-0863">Zinc-finger</keyword>
<evidence type="ECO:0000256" key="3">
    <source>
        <dbReference type="ARBA" id="ARBA00022833"/>
    </source>
</evidence>
<evidence type="ECO:0000259" key="7">
    <source>
        <dbReference type="PROSITE" id="PS50950"/>
    </source>
</evidence>
<feature type="compositionally biased region" description="Low complexity" evidence="6">
    <location>
        <begin position="119"/>
        <end position="130"/>
    </location>
</feature>
<dbReference type="GeneID" id="100899952"/>
<feature type="compositionally biased region" description="Acidic residues" evidence="6">
    <location>
        <begin position="374"/>
        <end position="383"/>
    </location>
</feature>
<dbReference type="KEGG" id="goe:100899952"/>
<dbReference type="GO" id="GO:0008270">
    <property type="term" value="F:zinc ion binding"/>
    <property type="evidence" value="ECO:0007669"/>
    <property type="project" value="UniProtKB-KW"/>
</dbReference>
<dbReference type="GO" id="GO:0003677">
    <property type="term" value="F:DNA binding"/>
    <property type="evidence" value="ECO:0007669"/>
    <property type="project" value="UniProtKB-UniRule"/>
</dbReference>
<keyword evidence="3" id="KW-0862">Zinc</keyword>
<reference evidence="9" key="1">
    <citation type="submission" date="2025-08" db="UniProtKB">
        <authorList>
            <consortium name="RefSeq"/>
        </authorList>
    </citation>
    <scope>IDENTIFICATION</scope>
</reference>
<dbReference type="Proteomes" id="UP000694867">
    <property type="component" value="Unplaced"/>
</dbReference>
<evidence type="ECO:0000313" key="8">
    <source>
        <dbReference type="Proteomes" id="UP000694867"/>
    </source>
</evidence>
<feature type="compositionally biased region" description="Acidic residues" evidence="6">
    <location>
        <begin position="442"/>
        <end position="457"/>
    </location>
</feature>
<feature type="compositionally biased region" description="Acidic residues" evidence="6">
    <location>
        <begin position="323"/>
        <end position="333"/>
    </location>
</feature>
<feature type="compositionally biased region" description="Basic and acidic residues" evidence="6">
    <location>
        <begin position="477"/>
        <end position="491"/>
    </location>
</feature>
<evidence type="ECO:0000256" key="4">
    <source>
        <dbReference type="ARBA" id="ARBA00023125"/>
    </source>
</evidence>
<accession>A0AAJ7PBF7</accession>
<keyword evidence="1" id="KW-0479">Metal-binding</keyword>
<feature type="compositionally biased region" description="Polar residues" evidence="6">
    <location>
        <begin position="131"/>
        <end position="142"/>
    </location>
</feature>
<dbReference type="InterPro" id="IPR006612">
    <property type="entry name" value="THAP_Znf"/>
</dbReference>
<evidence type="ECO:0000313" key="9">
    <source>
        <dbReference type="RefSeq" id="XP_018497244.2"/>
    </source>
</evidence>
<gene>
    <name evidence="9" type="primary">LOC100899952</name>
</gene>
<evidence type="ECO:0000256" key="6">
    <source>
        <dbReference type="SAM" id="MobiDB-lite"/>
    </source>
</evidence>
<protein>
    <submittedName>
        <fullName evidence="9">Protein bfr2</fullName>
    </submittedName>
</protein>
<feature type="compositionally biased region" description="Basic and acidic residues" evidence="6">
    <location>
        <begin position="384"/>
        <end position="397"/>
    </location>
</feature>
<feature type="region of interest" description="Disordered" evidence="6">
    <location>
        <begin position="215"/>
        <end position="247"/>
    </location>
</feature>